<comment type="caution">
    <text evidence="2">The sequence shown here is derived from an EMBL/GenBank/DDBJ whole genome shotgun (WGS) entry which is preliminary data.</text>
</comment>
<evidence type="ECO:0000313" key="3">
    <source>
        <dbReference type="Proteomes" id="UP000178690"/>
    </source>
</evidence>
<name>A0A1G2PJ28_TERXR</name>
<sequence>MFDLKKNLAIGIFALFAIALLKIFWGPIETVLTTWDPALEAVPVLDRAVDAQEPGGSFVGFALNAVCWALLAYGVGLGTRAIGLWVAQDAARARRITKTTKQLRIGWLWRLTIGYAILADAIIDLPRVRMEESGHGKHGFGFVTKVQRVHHVRTGKTWFEFIIYAGDFPTYVLGRWNWYKVSNCEKSLNPFGEMLITMATVGFGAPNNLVVDDFTEDDLIEINRRIKEREAILIATGFLDPDQTIETVEN</sequence>
<dbReference type="AlphaFoldDB" id="A0A1G2PJ28"/>
<evidence type="ECO:0000256" key="1">
    <source>
        <dbReference type="SAM" id="Phobius"/>
    </source>
</evidence>
<proteinExistence type="predicted"/>
<keyword evidence="1" id="KW-1133">Transmembrane helix</keyword>
<feature type="transmembrane region" description="Helical" evidence="1">
    <location>
        <begin position="107"/>
        <end position="123"/>
    </location>
</feature>
<feature type="transmembrane region" description="Helical" evidence="1">
    <location>
        <begin position="7"/>
        <end position="25"/>
    </location>
</feature>
<evidence type="ECO:0000313" key="2">
    <source>
        <dbReference type="EMBL" id="OHA48330.1"/>
    </source>
</evidence>
<reference evidence="2 3" key="1">
    <citation type="journal article" date="2016" name="Nat. Commun.">
        <title>Thousands of microbial genomes shed light on interconnected biogeochemical processes in an aquifer system.</title>
        <authorList>
            <person name="Anantharaman K."/>
            <person name="Brown C.T."/>
            <person name="Hug L.A."/>
            <person name="Sharon I."/>
            <person name="Castelle C.J."/>
            <person name="Probst A.J."/>
            <person name="Thomas B.C."/>
            <person name="Singh A."/>
            <person name="Wilkins M.J."/>
            <person name="Karaoz U."/>
            <person name="Brodie E.L."/>
            <person name="Williams K.H."/>
            <person name="Hubbard S.S."/>
            <person name="Banfield J.F."/>
        </authorList>
    </citation>
    <scope>NUCLEOTIDE SEQUENCE [LARGE SCALE GENOMIC DNA]</scope>
    <source>
        <strain evidence="3">RIFCSPHIGHO2_01_FULL_58_15</strain>
    </source>
</reference>
<keyword evidence="1" id="KW-0472">Membrane</keyword>
<dbReference type="EMBL" id="MHST01000021">
    <property type="protein sequence ID" value="OHA48330.1"/>
    <property type="molecule type" value="Genomic_DNA"/>
</dbReference>
<protein>
    <submittedName>
        <fullName evidence="2">Uncharacterized protein</fullName>
    </submittedName>
</protein>
<accession>A0A1G2PJ28</accession>
<dbReference type="Proteomes" id="UP000178690">
    <property type="component" value="Unassembled WGS sequence"/>
</dbReference>
<organism evidence="2 3">
    <name type="scientific">Terrybacteria sp. (strain RIFCSPHIGHO2_01_FULL_58_15)</name>
    <dbReference type="NCBI Taxonomy" id="1802363"/>
    <lineage>
        <taxon>Bacteria</taxon>
        <taxon>Candidatus Terryibacteriota</taxon>
    </lineage>
</organism>
<gene>
    <name evidence="2" type="ORF">A2682_02730</name>
</gene>
<keyword evidence="1" id="KW-0812">Transmembrane</keyword>
<feature type="transmembrane region" description="Helical" evidence="1">
    <location>
        <begin position="61"/>
        <end position="86"/>
    </location>
</feature>